<dbReference type="AlphaFoldDB" id="A0A4R4ED68"/>
<dbReference type="InterPro" id="IPR050297">
    <property type="entry name" value="LipidA_mod_glycosyltrf_83"/>
</dbReference>
<comment type="subcellular location">
    <subcellularLocation>
        <location evidence="1">Cell membrane</location>
        <topology evidence="1">Multi-pass membrane protein</topology>
    </subcellularLocation>
</comment>
<evidence type="ECO:0000256" key="8">
    <source>
        <dbReference type="SAM" id="Phobius"/>
    </source>
</evidence>
<feature type="transmembrane region" description="Helical" evidence="8">
    <location>
        <begin position="291"/>
        <end position="311"/>
    </location>
</feature>
<keyword evidence="3" id="KW-0328">Glycosyltransferase</keyword>
<keyword evidence="4" id="KW-0808">Transferase</keyword>
<dbReference type="RefSeq" id="WP_132418827.1">
    <property type="nucleotide sequence ID" value="NZ_SKFG01000014.1"/>
</dbReference>
<feature type="transmembrane region" description="Helical" evidence="8">
    <location>
        <begin position="12"/>
        <end position="28"/>
    </location>
</feature>
<feature type="transmembrane region" description="Helical" evidence="8">
    <location>
        <begin position="382"/>
        <end position="402"/>
    </location>
</feature>
<dbReference type="GO" id="GO:0016763">
    <property type="term" value="F:pentosyltransferase activity"/>
    <property type="evidence" value="ECO:0007669"/>
    <property type="project" value="TreeGrafter"/>
</dbReference>
<evidence type="ECO:0000256" key="6">
    <source>
        <dbReference type="ARBA" id="ARBA00022989"/>
    </source>
</evidence>
<dbReference type="PANTHER" id="PTHR33908:SF11">
    <property type="entry name" value="MEMBRANE PROTEIN"/>
    <property type="match status" value="1"/>
</dbReference>
<dbReference type="OrthoDB" id="136232at2"/>
<feature type="transmembrane region" description="Helical" evidence="8">
    <location>
        <begin position="100"/>
        <end position="118"/>
    </location>
</feature>
<evidence type="ECO:0000259" key="9">
    <source>
        <dbReference type="Pfam" id="PF13231"/>
    </source>
</evidence>
<evidence type="ECO:0000256" key="1">
    <source>
        <dbReference type="ARBA" id="ARBA00004651"/>
    </source>
</evidence>
<evidence type="ECO:0000256" key="7">
    <source>
        <dbReference type="ARBA" id="ARBA00023136"/>
    </source>
</evidence>
<feature type="transmembrane region" description="Helical" evidence="8">
    <location>
        <begin position="353"/>
        <end position="370"/>
    </location>
</feature>
<keyword evidence="11" id="KW-1185">Reference proteome</keyword>
<dbReference type="GO" id="GO:0005886">
    <property type="term" value="C:plasma membrane"/>
    <property type="evidence" value="ECO:0007669"/>
    <property type="project" value="UniProtKB-SubCell"/>
</dbReference>
<reference evidence="10 11" key="1">
    <citation type="submission" date="2019-03" db="EMBL/GenBank/DDBJ databases">
        <authorList>
            <person name="Kim M.K.M."/>
        </authorList>
    </citation>
    <scope>NUCLEOTIDE SEQUENCE [LARGE SCALE GENOMIC DNA]</scope>
    <source>
        <strain evidence="10 11">18JY21-1</strain>
    </source>
</reference>
<dbReference type="GO" id="GO:0009103">
    <property type="term" value="P:lipopolysaccharide biosynthetic process"/>
    <property type="evidence" value="ECO:0007669"/>
    <property type="project" value="UniProtKB-ARBA"/>
</dbReference>
<keyword evidence="7 8" id="KW-0472">Membrane</keyword>
<evidence type="ECO:0000256" key="4">
    <source>
        <dbReference type="ARBA" id="ARBA00022679"/>
    </source>
</evidence>
<accession>A0A4R4ED68</accession>
<organism evidence="10 11">
    <name type="scientific">Paenibacillus albiflavus</name>
    <dbReference type="NCBI Taxonomy" id="2545760"/>
    <lineage>
        <taxon>Bacteria</taxon>
        <taxon>Bacillati</taxon>
        <taxon>Bacillota</taxon>
        <taxon>Bacilli</taxon>
        <taxon>Bacillales</taxon>
        <taxon>Paenibacillaceae</taxon>
        <taxon>Paenibacillus</taxon>
    </lineage>
</organism>
<evidence type="ECO:0000256" key="3">
    <source>
        <dbReference type="ARBA" id="ARBA00022676"/>
    </source>
</evidence>
<evidence type="ECO:0000256" key="2">
    <source>
        <dbReference type="ARBA" id="ARBA00022475"/>
    </source>
</evidence>
<dbReference type="EMBL" id="SKFG01000014">
    <property type="protein sequence ID" value="TCZ76101.1"/>
    <property type="molecule type" value="Genomic_DNA"/>
</dbReference>
<comment type="caution">
    <text evidence="10">The sequence shown here is derived from an EMBL/GenBank/DDBJ whole genome shotgun (WGS) entry which is preliminary data.</text>
</comment>
<keyword evidence="2" id="KW-1003">Cell membrane</keyword>
<name>A0A4R4ED68_9BACL</name>
<dbReference type="PANTHER" id="PTHR33908">
    <property type="entry name" value="MANNOSYLTRANSFERASE YKCB-RELATED"/>
    <property type="match status" value="1"/>
</dbReference>
<feature type="domain" description="Glycosyltransferase RgtA/B/C/D-like" evidence="9">
    <location>
        <begin position="72"/>
        <end position="230"/>
    </location>
</feature>
<feature type="transmembrane region" description="Helical" evidence="8">
    <location>
        <begin position="214"/>
        <end position="231"/>
    </location>
</feature>
<proteinExistence type="predicted"/>
<feature type="transmembrane region" description="Helical" evidence="8">
    <location>
        <begin position="176"/>
        <end position="202"/>
    </location>
</feature>
<evidence type="ECO:0000313" key="11">
    <source>
        <dbReference type="Proteomes" id="UP000295418"/>
    </source>
</evidence>
<evidence type="ECO:0000256" key="5">
    <source>
        <dbReference type="ARBA" id="ARBA00022692"/>
    </source>
</evidence>
<feature type="transmembrane region" description="Helical" evidence="8">
    <location>
        <begin position="125"/>
        <end position="141"/>
    </location>
</feature>
<dbReference type="InterPro" id="IPR038731">
    <property type="entry name" value="RgtA/B/C-like"/>
</dbReference>
<evidence type="ECO:0000313" key="10">
    <source>
        <dbReference type="EMBL" id="TCZ76101.1"/>
    </source>
</evidence>
<keyword evidence="5 8" id="KW-0812">Transmembrane</keyword>
<protein>
    <recommendedName>
        <fullName evidence="9">Glycosyltransferase RgtA/B/C/D-like domain-containing protein</fullName>
    </recommendedName>
</protein>
<gene>
    <name evidence="10" type="ORF">E0485_14760</name>
</gene>
<sequence>MNNMLTSIRQSSKYLIVIILVLTLWIRLDYISHSEFKPVEYDQKNYSDMAVRLLDEGIYGYNKEGIPDSRVTPGYPLFVAAVYKIFGYSDIHDAQMNLRYVQAFIAPIYVWFIYLIGLRLFNRPVGLLAALAAAVYGTYIWMASLLLTETIFMISMTALVYFQVRMMQNNQMKDHLWGGAILGIMVLIRPNSIILAVTPYILMMIKHRKLFIKQILWGVGAFAVIMLPWWIRNFITFHEIILISNGVAGNALLAGTDPYFYKTIPWNDIKFEDQGKVAIERIKEGLRTRPLFWIQWFTVGKTSYMFLKTFYLGPYPMYVSPWYAEFIKFLHKAYVFIGIGGGLISLFWNRAVLFLFINFGLLLVVHLMFIPEARYTIGMMPYLMLITAYLLVTAVKFIYQLIAGRKLEGSL</sequence>
<dbReference type="Pfam" id="PF13231">
    <property type="entry name" value="PMT_2"/>
    <property type="match status" value="1"/>
</dbReference>
<keyword evidence="6 8" id="KW-1133">Transmembrane helix</keyword>
<dbReference type="Proteomes" id="UP000295418">
    <property type="component" value="Unassembled WGS sequence"/>
</dbReference>
<feature type="transmembrane region" description="Helical" evidence="8">
    <location>
        <begin position="331"/>
        <end position="348"/>
    </location>
</feature>